<evidence type="ECO:0000313" key="4">
    <source>
        <dbReference type="Proteomes" id="UP001345219"/>
    </source>
</evidence>
<feature type="domain" description="SANT" evidence="2">
    <location>
        <begin position="856"/>
        <end position="907"/>
    </location>
</feature>
<feature type="compositionally biased region" description="Basic and acidic residues" evidence="1">
    <location>
        <begin position="9"/>
        <end position="22"/>
    </location>
</feature>
<evidence type="ECO:0000313" key="3">
    <source>
        <dbReference type="EMBL" id="KAK4759964.1"/>
    </source>
</evidence>
<dbReference type="PROSITE" id="PS51293">
    <property type="entry name" value="SANT"/>
    <property type="match status" value="2"/>
</dbReference>
<dbReference type="PANTHER" id="PTHR47340:SF1">
    <property type="entry name" value="DUPLICATED HOMEODOMAIN-LIKE SUPERFAMILY PROTEIN"/>
    <property type="match status" value="1"/>
</dbReference>
<dbReference type="EMBL" id="JAXIOK010000011">
    <property type="protein sequence ID" value="KAK4759964.1"/>
    <property type="molecule type" value="Genomic_DNA"/>
</dbReference>
<feature type="region of interest" description="Disordered" evidence="1">
    <location>
        <begin position="1"/>
        <end position="59"/>
    </location>
</feature>
<protein>
    <recommendedName>
        <fullName evidence="2">SANT domain-containing protein</fullName>
    </recommendedName>
</protein>
<dbReference type="InterPro" id="IPR001005">
    <property type="entry name" value="SANT/Myb"/>
</dbReference>
<keyword evidence="4" id="KW-1185">Reference proteome</keyword>
<accession>A0AAN7Q6J6</accession>
<organism evidence="3 4">
    <name type="scientific">Trapa incisa</name>
    <dbReference type="NCBI Taxonomy" id="236973"/>
    <lineage>
        <taxon>Eukaryota</taxon>
        <taxon>Viridiplantae</taxon>
        <taxon>Streptophyta</taxon>
        <taxon>Embryophyta</taxon>
        <taxon>Tracheophyta</taxon>
        <taxon>Spermatophyta</taxon>
        <taxon>Magnoliopsida</taxon>
        <taxon>eudicotyledons</taxon>
        <taxon>Gunneridae</taxon>
        <taxon>Pentapetalae</taxon>
        <taxon>rosids</taxon>
        <taxon>malvids</taxon>
        <taxon>Myrtales</taxon>
        <taxon>Lythraceae</taxon>
        <taxon>Trapa</taxon>
    </lineage>
</organism>
<dbReference type="Gene3D" id="1.20.58.1880">
    <property type="match status" value="1"/>
</dbReference>
<feature type="domain" description="SANT" evidence="2">
    <location>
        <begin position="696"/>
        <end position="747"/>
    </location>
</feature>
<dbReference type="CDD" id="cd00167">
    <property type="entry name" value="SANT"/>
    <property type="match status" value="1"/>
</dbReference>
<dbReference type="InterPro" id="IPR009057">
    <property type="entry name" value="Homeodomain-like_sf"/>
</dbReference>
<name>A0AAN7Q6J6_9MYRT</name>
<reference evidence="3 4" key="1">
    <citation type="journal article" date="2023" name="Hortic Res">
        <title>Pangenome of water caltrop reveals structural variations and asymmetric subgenome divergence after allopolyploidization.</title>
        <authorList>
            <person name="Zhang X."/>
            <person name="Chen Y."/>
            <person name="Wang L."/>
            <person name="Yuan Y."/>
            <person name="Fang M."/>
            <person name="Shi L."/>
            <person name="Lu R."/>
            <person name="Comes H.P."/>
            <person name="Ma Y."/>
            <person name="Chen Y."/>
            <person name="Huang G."/>
            <person name="Zhou Y."/>
            <person name="Zheng Z."/>
            <person name="Qiu Y."/>
        </authorList>
    </citation>
    <scope>NUCLEOTIDE SEQUENCE [LARGE SCALE GENOMIC DNA]</scope>
    <source>
        <tissue evidence="3">Roots</tissue>
    </source>
</reference>
<proteinExistence type="predicted"/>
<comment type="caution">
    <text evidence="3">The sequence shown here is derived from an EMBL/GenBank/DDBJ whole genome shotgun (WGS) entry which is preliminary data.</text>
</comment>
<dbReference type="Gene3D" id="1.10.10.60">
    <property type="entry name" value="Homeodomain-like"/>
    <property type="match status" value="1"/>
</dbReference>
<evidence type="ECO:0000256" key="1">
    <source>
        <dbReference type="SAM" id="MobiDB-lite"/>
    </source>
</evidence>
<dbReference type="SUPFAM" id="SSF46689">
    <property type="entry name" value="Homeodomain-like"/>
    <property type="match status" value="2"/>
</dbReference>
<gene>
    <name evidence="3" type="ORF">SAY87_023095</name>
</gene>
<dbReference type="SMART" id="SM00717">
    <property type="entry name" value="SANT"/>
    <property type="match status" value="2"/>
</dbReference>
<dbReference type="AlphaFoldDB" id="A0AAN7Q6J6"/>
<dbReference type="PANTHER" id="PTHR47340">
    <property type="entry name" value="DUPLICATED HOMEODOMAIN-LIKE SUPERFAMILY PROTEIN"/>
    <property type="match status" value="1"/>
</dbReference>
<dbReference type="Pfam" id="PF00249">
    <property type="entry name" value="Myb_DNA-binding"/>
    <property type="match status" value="2"/>
</dbReference>
<dbReference type="InterPro" id="IPR017884">
    <property type="entry name" value="SANT_dom"/>
</dbReference>
<sequence>MPQDASLWNRRELRRERSESVTRWRGSPSHQGGPRSFPRAAAEPRRHSGHGKQGGWYLYSEEPGRKSVHSRSISRTIPMHGDGKHCRFYRDNRGFTASREHWRGQSLESGKGSFQMMLKQHDDGDILRDVHDKRNDAKHLSPGQRVEERRLVDSVEPKLRRWKHKDGLPSRDSNLRTSSIAKSACSWVERNSESQPKTMISVQSSSDKDADYMFLTDQSEELTYNKKARLGWGEGLAKYEKKIVGCPLGSSLEGGDIGSNLSMCLDAADRTSGDLRVLDLTSSSLNLSFNMYDQMEKSGHDNLSNLPLPVSGSQMGHPEFSVDNKKLDTSSAYMGDLSLVQLPDDISLDSASALSISMDELLYRKDDVLKALLKTDSEIDFLENERRYIPSDYGLVDANSISSSFKLKEYARPSSGQDDIASMISQPPLPFVSSEDAVLGKMCNSNGTIPDFHFQGTFNMPVNDNQLVNEGALLGAVNEMVNVVSGSSRDESVEPLEYVKFHGDAESKLCKLILPSKEGANEDSSNVFNNLFLSDHRKTDIAKVGSLYPLTDDSRIREKFRERKRFLIFKERVLALKFKAFHHLWQEDMHLLSLRSDRLKSCKKHESSLRVKLGKCQKPPSSIFAHITSPGTMRNVSNKEIIHHTGKMLTDSCWRICREALKMPALLLDEREKIASRFISCNGLVGDPCAVEKERTLTNPWTLEEREIFMKMMGKHGKDFTRIASFLDHKTTADCIQFYYKNHKSDFFQGLKKNLHPAMHPRLPSVNTYMKTSGKMRNSEFNAVSLDILGESSPVASRDQAKLGRYELDQAGSTLHPCCTSGPSWVDSFDDEMEAIAADVLTKIRSSVVQVKSRREDFSDWSDVEKSKFIRAVSLFGKDFAKISQFLTTRSRVQCRAFFNKARKCLGLDSVLPTPGGTTLKSDASAGGHDMDCSHSTEDGPFICQNLSANDKDKDSLISVKMEVTNAIDCSSSTNLKEGACRNGSTRRQVFKEKCLRTSLKSHGLLHEMHVNYQVSDQSPGAVKKCSAILAADSSSCSVISLSSEFKDLSPAEIDQMEKPPLAPIPDASSFHCAETKTQNSDHQPGIWKQPSDDSDCNVPNLQELDRVGCGGGFKLFGKRILTCMPSPKYPESGIHGKDKRVGAKSPQNLTGKSVKIRHSSVLGFNVDDHMELQNIPIRSYGFWDGTRVQTVPCLPNSASLLARYPAAALSKHPLQEVATSSECNFDNSSSDSAIHAWGIAEKHVTMN</sequence>
<dbReference type="Proteomes" id="UP001345219">
    <property type="component" value="Chromosome 17"/>
</dbReference>
<evidence type="ECO:0000259" key="2">
    <source>
        <dbReference type="PROSITE" id="PS51293"/>
    </source>
</evidence>